<dbReference type="Proteomes" id="UP000494222">
    <property type="component" value="Unassembled WGS sequence"/>
</dbReference>
<gene>
    <name evidence="1" type="ORF">BLA24064_00996</name>
</gene>
<sequence length="109" mass="12193">MQVKGTSKDAVLREGMLYFLQESTKRVLSQFASGQLLDDVDGAYSGGLIGGFYGGQAAVAQLGRRRMRERIGALRSIRSRREYRRMILTIYCLGVQHGRAIRRGEVLPT</sequence>
<protein>
    <submittedName>
        <fullName evidence="1">Uncharacterized protein</fullName>
    </submittedName>
</protein>
<dbReference type="EMBL" id="CABVPL010000004">
    <property type="protein sequence ID" value="VWB24506.1"/>
    <property type="molecule type" value="Genomic_DNA"/>
</dbReference>
<organism evidence="1 2">
    <name type="scientific">Burkholderia latens</name>
    <dbReference type="NCBI Taxonomy" id="488446"/>
    <lineage>
        <taxon>Bacteria</taxon>
        <taxon>Pseudomonadati</taxon>
        <taxon>Pseudomonadota</taxon>
        <taxon>Betaproteobacteria</taxon>
        <taxon>Burkholderiales</taxon>
        <taxon>Burkholderiaceae</taxon>
        <taxon>Burkholderia</taxon>
        <taxon>Burkholderia cepacia complex</taxon>
    </lineage>
</organism>
<dbReference type="AlphaFoldDB" id="A0A6P2I474"/>
<evidence type="ECO:0000313" key="1">
    <source>
        <dbReference type="EMBL" id="VWB24506.1"/>
    </source>
</evidence>
<proteinExistence type="predicted"/>
<reference evidence="1 2" key="1">
    <citation type="submission" date="2019-09" db="EMBL/GenBank/DDBJ databases">
        <authorList>
            <person name="Depoorter E."/>
        </authorList>
    </citation>
    <scope>NUCLEOTIDE SEQUENCE [LARGE SCALE GENOMIC DNA]</scope>
    <source>
        <strain evidence="1">LMG 24064</strain>
    </source>
</reference>
<evidence type="ECO:0000313" key="2">
    <source>
        <dbReference type="Proteomes" id="UP000494222"/>
    </source>
</evidence>
<accession>A0A6P2I474</accession>
<name>A0A6P2I474_9BURK</name>